<evidence type="ECO:0000313" key="2">
    <source>
        <dbReference type="EMBL" id="TMM46584.1"/>
    </source>
</evidence>
<protein>
    <recommendedName>
        <fullName evidence="4">META domain-containing protein</fullName>
    </recommendedName>
</protein>
<gene>
    <name evidence="2" type="ORF">FEV51_11120</name>
</gene>
<dbReference type="AlphaFoldDB" id="A0A5S3P3K7"/>
<sequence length="149" mass="15459">MLKAAIALFLATMLASGCDAPQQNSSPAAAPDPLTAQAPAVDLTGEWRVAGIDGAELDGAYGIALSADDGHIWWEPGCAGQGRLFAISGNEFHRIASPDTGPQMVCDIGFPDELAQIWRAIDAADTIERTAQNGVLITGGGHSLLLFSQ</sequence>
<organism evidence="2 3">
    <name type="scientific">Qipengyuania marisflavi</name>
    <dbReference type="NCBI Taxonomy" id="2486356"/>
    <lineage>
        <taxon>Bacteria</taxon>
        <taxon>Pseudomonadati</taxon>
        <taxon>Pseudomonadota</taxon>
        <taxon>Alphaproteobacteria</taxon>
        <taxon>Sphingomonadales</taxon>
        <taxon>Erythrobacteraceae</taxon>
        <taxon>Qipengyuania</taxon>
    </lineage>
</organism>
<dbReference type="RefSeq" id="WP_138618929.1">
    <property type="nucleotide sequence ID" value="NZ_VCAO01000007.1"/>
</dbReference>
<name>A0A5S3P3K7_9SPHN</name>
<reference evidence="2 3" key="1">
    <citation type="submission" date="2019-05" db="EMBL/GenBank/DDBJ databases">
        <title>Erythrobacter marisflavi sp. nov., isolated from isolated from water of an estuary environment.</title>
        <authorList>
            <person name="Yoon J.-H."/>
        </authorList>
    </citation>
    <scope>NUCLEOTIDE SEQUENCE [LARGE SCALE GENOMIC DNA]</scope>
    <source>
        <strain evidence="2 3">KEM-5</strain>
    </source>
</reference>
<proteinExistence type="predicted"/>
<evidence type="ECO:0000256" key="1">
    <source>
        <dbReference type="SAM" id="SignalP"/>
    </source>
</evidence>
<dbReference type="Proteomes" id="UP000309668">
    <property type="component" value="Unassembled WGS sequence"/>
</dbReference>
<feature type="chain" id="PRO_5024426373" description="META domain-containing protein" evidence="1">
    <location>
        <begin position="21"/>
        <end position="149"/>
    </location>
</feature>
<dbReference type="PROSITE" id="PS51257">
    <property type="entry name" value="PROKAR_LIPOPROTEIN"/>
    <property type="match status" value="1"/>
</dbReference>
<evidence type="ECO:0000313" key="3">
    <source>
        <dbReference type="Proteomes" id="UP000309668"/>
    </source>
</evidence>
<keyword evidence="3" id="KW-1185">Reference proteome</keyword>
<accession>A0A5S3P3K7</accession>
<dbReference type="OrthoDB" id="7432862at2"/>
<evidence type="ECO:0008006" key="4">
    <source>
        <dbReference type="Google" id="ProtNLM"/>
    </source>
</evidence>
<feature type="signal peptide" evidence="1">
    <location>
        <begin position="1"/>
        <end position="20"/>
    </location>
</feature>
<comment type="caution">
    <text evidence="2">The sequence shown here is derived from an EMBL/GenBank/DDBJ whole genome shotgun (WGS) entry which is preliminary data.</text>
</comment>
<keyword evidence="1" id="KW-0732">Signal</keyword>
<dbReference type="EMBL" id="VCAO01000007">
    <property type="protein sequence ID" value="TMM46584.1"/>
    <property type="molecule type" value="Genomic_DNA"/>
</dbReference>